<dbReference type="Pfam" id="PF00795">
    <property type="entry name" value="CN_hydrolase"/>
    <property type="match status" value="1"/>
</dbReference>
<proteinExistence type="predicted"/>
<accession>A0ABT1NCZ0</accession>
<dbReference type="Gene3D" id="3.60.110.10">
    <property type="entry name" value="Carbon-nitrogen hydrolase"/>
    <property type="match status" value="1"/>
</dbReference>
<dbReference type="RefSeq" id="WP_255226634.1">
    <property type="nucleotide sequence ID" value="NZ_JAJEKE010000003.1"/>
</dbReference>
<dbReference type="InterPro" id="IPR003010">
    <property type="entry name" value="C-N_Hydrolase"/>
</dbReference>
<evidence type="ECO:0000256" key="1">
    <source>
        <dbReference type="ARBA" id="ARBA00022801"/>
    </source>
</evidence>
<dbReference type="SUPFAM" id="SSF56317">
    <property type="entry name" value="Carbon-nitrogen hydrolase"/>
    <property type="match status" value="1"/>
</dbReference>
<evidence type="ECO:0000313" key="4">
    <source>
        <dbReference type="Proteomes" id="UP001651880"/>
    </source>
</evidence>
<keyword evidence="1 3" id="KW-0378">Hydrolase</keyword>
<sequence length="295" mass="32948">MKETIIAGVQIAIEPNNVKKNIKKAVEWLNRAAEEYNPDLIVFPETVTTGFETGLSREGLWDLVDTVPAISEEISKAAQKNKVHVVFPSYTRGEKRGDVYNSSILVGFNGDVVGVYNKTHIYYAEREWALPGNTADVYELPFAKIGMIICFDGDYPELSRILAMKGAEIIVRPSALVRSFEIWKLTNHARAYDNHVYLAGINLTGMDACGNCNFGNSMIVSPIAEQLALATAGETIITAKLDPDPLKYISYGVRNPMIFNHLEDRNLKVYEGILEEAKSQFPISGRDIWEKGRKK</sequence>
<organism evidence="3 4">
    <name type="scientific">Lutispora saccharofermentans</name>
    <dbReference type="NCBI Taxonomy" id="3024236"/>
    <lineage>
        <taxon>Bacteria</taxon>
        <taxon>Bacillati</taxon>
        <taxon>Bacillota</taxon>
        <taxon>Clostridia</taxon>
        <taxon>Lutisporales</taxon>
        <taxon>Lutisporaceae</taxon>
        <taxon>Lutispora</taxon>
    </lineage>
</organism>
<dbReference type="PANTHER" id="PTHR43674:SF16">
    <property type="entry name" value="CARBON-NITROGEN FAMILY, PUTATIVE (AFU_ORTHOLOGUE AFUA_5G02350)-RELATED"/>
    <property type="match status" value="1"/>
</dbReference>
<evidence type="ECO:0000313" key="3">
    <source>
        <dbReference type="EMBL" id="MCQ1529118.1"/>
    </source>
</evidence>
<protein>
    <submittedName>
        <fullName evidence="3">Carbon-nitrogen hydrolase family protein</fullName>
    </submittedName>
</protein>
<dbReference type="PROSITE" id="PS50263">
    <property type="entry name" value="CN_HYDROLASE"/>
    <property type="match status" value="1"/>
</dbReference>
<keyword evidence="4" id="KW-1185">Reference proteome</keyword>
<reference evidence="3 4" key="1">
    <citation type="submission" date="2021-10" db="EMBL/GenBank/DDBJ databases">
        <title>Lutispora strain m25 sp. nov., a thermophilic, non-spore-forming bacterium isolated from a lab-scale methanogenic bioreactor digesting anaerobic sludge.</title>
        <authorList>
            <person name="El Houari A."/>
            <person name="Mcdonald J."/>
        </authorList>
    </citation>
    <scope>NUCLEOTIDE SEQUENCE [LARGE SCALE GENOMIC DNA]</scope>
    <source>
        <strain evidence="4">m25</strain>
    </source>
</reference>
<dbReference type="CDD" id="cd07197">
    <property type="entry name" value="nitrilase"/>
    <property type="match status" value="1"/>
</dbReference>
<comment type="caution">
    <text evidence="3">The sequence shown here is derived from an EMBL/GenBank/DDBJ whole genome shotgun (WGS) entry which is preliminary data.</text>
</comment>
<evidence type="ECO:0000259" key="2">
    <source>
        <dbReference type="PROSITE" id="PS50263"/>
    </source>
</evidence>
<dbReference type="InterPro" id="IPR036526">
    <property type="entry name" value="C-N_Hydrolase_sf"/>
</dbReference>
<dbReference type="InterPro" id="IPR050345">
    <property type="entry name" value="Aliph_Amidase/BUP"/>
</dbReference>
<feature type="domain" description="CN hydrolase" evidence="2">
    <location>
        <begin position="4"/>
        <end position="243"/>
    </location>
</feature>
<name>A0ABT1NCZ0_9FIRM</name>
<dbReference type="GO" id="GO:0016787">
    <property type="term" value="F:hydrolase activity"/>
    <property type="evidence" value="ECO:0007669"/>
    <property type="project" value="UniProtKB-KW"/>
</dbReference>
<dbReference type="Proteomes" id="UP001651880">
    <property type="component" value="Unassembled WGS sequence"/>
</dbReference>
<dbReference type="EMBL" id="JAJEKE010000003">
    <property type="protein sequence ID" value="MCQ1529118.1"/>
    <property type="molecule type" value="Genomic_DNA"/>
</dbReference>
<dbReference type="PANTHER" id="PTHR43674">
    <property type="entry name" value="NITRILASE C965.09-RELATED"/>
    <property type="match status" value="1"/>
</dbReference>
<gene>
    <name evidence="3" type="ORF">LJD61_06090</name>
</gene>